<evidence type="ECO:0000313" key="2">
    <source>
        <dbReference type="EMBL" id="KGA15209.1"/>
    </source>
</evidence>
<protein>
    <recommendedName>
        <fullName evidence="1">Amidase domain-containing protein</fullName>
    </recommendedName>
</protein>
<dbReference type="InterPro" id="IPR020556">
    <property type="entry name" value="Amidase_CS"/>
</dbReference>
<dbReference type="InterPro" id="IPR000120">
    <property type="entry name" value="Amidase"/>
</dbReference>
<dbReference type="AlphaFoldDB" id="A0A094PZK6"/>
<gene>
    <name evidence="2" type="ORF">GM51_15435</name>
</gene>
<sequence>MSELTNIDAVDQAALVASGKVSARELVDAAIAQAEAVNGDINAIIHPRFERAQKEADAGLPAGPFTGVPLVLKDLGAPLAGEPHHMGTRFLKNENYIASRSSYLTQRFLRAGFVVIGRTNTPEFGNTITTEPLSYGPTRNPWNLEHSTGGSSGGSAASVAAHIVAVGHANDGGGSIRVPASECGLVGLKPSRGRVSKGPDLGETWMGATIDGCVTRTVRDTAAVLDVICGYESGDPYMAPPFARPLSQEVGVNPGRLRIGVLDHPLFGFQLDDAESRASVARVADQLTALGHDVSVAWPEHLNDESCAGKFTAIVAAWTHRDVSTFESILGRTIGEGDLEPDNIRMREMGRAVTAEMYLANMEWLHAWCRRVVQWWEPTDGSKGFDVLVTPTLAGPPPRIGHLSGEHGGRNLREIMAYTSQFNLTGQPAISLPLHWSSTGLPMGVHFVGAPFREDVLVRLASQLETAMPWRDKVAPLVANP</sequence>
<dbReference type="EMBL" id="JNSL01000121">
    <property type="protein sequence ID" value="KGA15209.1"/>
    <property type="molecule type" value="Genomic_DNA"/>
</dbReference>
<feature type="domain" description="Amidase" evidence="1">
    <location>
        <begin position="25"/>
        <end position="457"/>
    </location>
</feature>
<dbReference type="InterPro" id="IPR036928">
    <property type="entry name" value="AS_sf"/>
</dbReference>
<dbReference type="SUPFAM" id="SSF75304">
    <property type="entry name" value="Amidase signature (AS) enzymes"/>
    <property type="match status" value="1"/>
</dbReference>
<reference evidence="2" key="1">
    <citation type="submission" date="2014-06" db="EMBL/GenBank/DDBJ databases">
        <title>Key roles for freshwater Actinobacteria revealed by deep metagenomic sequencing.</title>
        <authorList>
            <person name="Ghai R."/>
            <person name="Mizuno C.M."/>
            <person name="Picazo A."/>
            <person name="Camacho A."/>
            <person name="Rodriguez-Valera F."/>
        </authorList>
    </citation>
    <scope>NUCLEOTIDE SEQUENCE</scope>
</reference>
<comment type="caution">
    <text evidence="2">The sequence shown here is derived from an EMBL/GenBank/DDBJ whole genome shotgun (WGS) entry which is preliminary data.</text>
</comment>
<dbReference type="PANTHER" id="PTHR11895">
    <property type="entry name" value="TRANSAMIDASE"/>
    <property type="match status" value="1"/>
</dbReference>
<dbReference type="Gene3D" id="3.90.1300.10">
    <property type="entry name" value="Amidase signature (AS) domain"/>
    <property type="match status" value="1"/>
</dbReference>
<dbReference type="GO" id="GO:0003824">
    <property type="term" value="F:catalytic activity"/>
    <property type="evidence" value="ECO:0007669"/>
    <property type="project" value="InterPro"/>
</dbReference>
<dbReference type="Pfam" id="PF01425">
    <property type="entry name" value="Amidase"/>
    <property type="match status" value="1"/>
</dbReference>
<name>A0A094PZK6_9ZZZZ</name>
<dbReference type="InterPro" id="IPR023631">
    <property type="entry name" value="Amidase_dom"/>
</dbReference>
<proteinExistence type="predicted"/>
<dbReference type="PANTHER" id="PTHR11895:SF7">
    <property type="entry name" value="GLUTAMYL-TRNA(GLN) AMIDOTRANSFERASE SUBUNIT A, MITOCHONDRIAL"/>
    <property type="match status" value="1"/>
</dbReference>
<dbReference type="PROSITE" id="PS00571">
    <property type="entry name" value="AMIDASES"/>
    <property type="match status" value="1"/>
</dbReference>
<evidence type="ECO:0000259" key="1">
    <source>
        <dbReference type="Pfam" id="PF01425"/>
    </source>
</evidence>
<organism evidence="2">
    <name type="scientific">freshwater metagenome</name>
    <dbReference type="NCBI Taxonomy" id="449393"/>
    <lineage>
        <taxon>unclassified sequences</taxon>
        <taxon>metagenomes</taxon>
        <taxon>ecological metagenomes</taxon>
    </lineage>
</organism>
<accession>A0A094PZK6</accession>